<dbReference type="GO" id="GO:1902388">
    <property type="term" value="F:ceramide 1-phosphate transfer activity"/>
    <property type="evidence" value="ECO:0007669"/>
    <property type="project" value="TreeGrafter"/>
</dbReference>
<organism evidence="5 6">
    <name type="scientific">Heracleum sosnowskyi</name>
    <dbReference type="NCBI Taxonomy" id="360622"/>
    <lineage>
        <taxon>Eukaryota</taxon>
        <taxon>Viridiplantae</taxon>
        <taxon>Streptophyta</taxon>
        <taxon>Embryophyta</taxon>
        <taxon>Tracheophyta</taxon>
        <taxon>Spermatophyta</taxon>
        <taxon>Magnoliopsida</taxon>
        <taxon>eudicotyledons</taxon>
        <taxon>Gunneridae</taxon>
        <taxon>Pentapetalae</taxon>
        <taxon>asterids</taxon>
        <taxon>campanulids</taxon>
        <taxon>Apiales</taxon>
        <taxon>Apiaceae</taxon>
        <taxon>Apioideae</taxon>
        <taxon>apioid superclade</taxon>
        <taxon>Tordylieae</taxon>
        <taxon>Tordyliinae</taxon>
        <taxon>Heracleum</taxon>
    </lineage>
</organism>
<evidence type="ECO:0000256" key="2">
    <source>
        <dbReference type="ARBA" id="ARBA00022448"/>
    </source>
</evidence>
<keyword evidence="3" id="KW-0445">Lipid transport</keyword>
<dbReference type="GO" id="GO:0016020">
    <property type="term" value="C:membrane"/>
    <property type="evidence" value="ECO:0007669"/>
    <property type="project" value="TreeGrafter"/>
</dbReference>
<dbReference type="SUPFAM" id="SSF110004">
    <property type="entry name" value="Glycolipid transfer protein, GLTP"/>
    <property type="match status" value="1"/>
</dbReference>
<dbReference type="FunFam" id="1.10.3520.10:FF:000005">
    <property type="entry name" value="Accelerated cell death 11"/>
    <property type="match status" value="1"/>
</dbReference>
<keyword evidence="2" id="KW-0813">Transport</keyword>
<feature type="domain" description="Glycolipid transfer protein" evidence="4">
    <location>
        <begin position="66"/>
        <end position="203"/>
    </location>
</feature>
<dbReference type="PANTHER" id="PTHR10219:SF28">
    <property type="entry name" value="ACD11 HOMOLOG PROTEIN"/>
    <property type="match status" value="1"/>
</dbReference>
<dbReference type="AlphaFoldDB" id="A0AAD8HXG0"/>
<dbReference type="Pfam" id="PF08718">
    <property type="entry name" value="GLTP"/>
    <property type="match status" value="1"/>
</dbReference>
<comment type="similarity">
    <text evidence="1">Belongs to the GLTP family.</text>
</comment>
<evidence type="ECO:0000313" key="6">
    <source>
        <dbReference type="Proteomes" id="UP001237642"/>
    </source>
</evidence>
<dbReference type="InterPro" id="IPR036497">
    <property type="entry name" value="GLTP_sf"/>
</dbReference>
<reference evidence="5" key="2">
    <citation type="submission" date="2023-05" db="EMBL/GenBank/DDBJ databases">
        <authorList>
            <person name="Schelkunov M.I."/>
        </authorList>
    </citation>
    <scope>NUCLEOTIDE SEQUENCE</scope>
    <source>
        <strain evidence="5">Hsosn_3</strain>
        <tissue evidence="5">Leaf</tissue>
    </source>
</reference>
<comment type="caution">
    <text evidence="5">The sequence shown here is derived from an EMBL/GenBank/DDBJ whole genome shotgun (WGS) entry which is preliminary data.</text>
</comment>
<accession>A0AAD8HXG0</accession>
<gene>
    <name evidence="5" type="ORF">POM88_030772</name>
</gene>
<dbReference type="GO" id="GO:1902387">
    <property type="term" value="F:ceramide 1-phosphate binding"/>
    <property type="evidence" value="ECO:0007669"/>
    <property type="project" value="TreeGrafter"/>
</dbReference>
<evidence type="ECO:0000256" key="1">
    <source>
        <dbReference type="ARBA" id="ARBA00007148"/>
    </source>
</evidence>
<reference evidence="5" key="1">
    <citation type="submission" date="2023-02" db="EMBL/GenBank/DDBJ databases">
        <title>Genome of toxic invasive species Heracleum sosnowskyi carries increased number of genes despite the absence of recent whole-genome duplications.</title>
        <authorList>
            <person name="Schelkunov M."/>
            <person name="Shtratnikova V."/>
            <person name="Makarenko M."/>
            <person name="Klepikova A."/>
            <person name="Omelchenko D."/>
            <person name="Novikova G."/>
            <person name="Obukhova E."/>
            <person name="Bogdanov V."/>
            <person name="Penin A."/>
            <person name="Logacheva M."/>
        </authorList>
    </citation>
    <scope>NUCLEOTIDE SEQUENCE</scope>
    <source>
        <strain evidence="5">Hsosn_3</strain>
        <tissue evidence="5">Leaf</tissue>
    </source>
</reference>
<keyword evidence="6" id="KW-1185">Reference proteome</keyword>
<dbReference type="EMBL" id="JAUIZM010000007">
    <property type="protein sequence ID" value="KAK1374579.1"/>
    <property type="molecule type" value="Genomic_DNA"/>
</dbReference>
<proteinExistence type="inferred from homology"/>
<sequence length="239" mass="26633">MAFRSLLNKANQQFRENILFSSAMSDDDAFEDAGAGTSLAKIAGSFEELSETLESSLDSDSDYDLRLKPFCEACTLVSVLFGCLGIAFKFAEMEYTAKVRGLTEAAGKYETLNRILDNDMKNDTVKSPGSLSRNLRRVRQGLDLIRALFLNFLSSGDRSLKEAATTAYGDVCAPYHTWAVRAAVYAGMCALPTRQQLLLKLNETEETAEINMKRYISAAGPIIQYIDNLYIKRKINLDW</sequence>
<evidence type="ECO:0000313" key="5">
    <source>
        <dbReference type="EMBL" id="KAK1374579.1"/>
    </source>
</evidence>
<dbReference type="Gene3D" id="1.10.3520.10">
    <property type="entry name" value="Glycolipid transfer protein"/>
    <property type="match status" value="1"/>
</dbReference>
<dbReference type="InterPro" id="IPR014830">
    <property type="entry name" value="Glycolipid_transfer_prot_dom"/>
</dbReference>
<protein>
    <submittedName>
        <fullName evidence="5">GLTP domain-containing protein</fullName>
    </submittedName>
</protein>
<dbReference type="GO" id="GO:0005829">
    <property type="term" value="C:cytosol"/>
    <property type="evidence" value="ECO:0007669"/>
    <property type="project" value="TreeGrafter"/>
</dbReference>
<name>A0AAD8HXG0_9APIA</name>
<dbReference type="Proteomes" id="UP001237642">
    <property type="component" value="Unassembled WGS sequence"/>
</dbReference>
<evidence type="ECO:0000256" key="3">
    <source>
        <dbReference type="ARBA" id="ARBA00023055"/>
    </source>
</evidence>
<evidence type="ECO:0000259" key="4">
    <source>
        <dbReference type="Pfam" id="PF08718"/>
    </source>
</evidence>
<dbReference type="PANTHER" id="PTHR10219">
    <property type="entry name" value="GLYCOLIPID TRANSFER PROTEIN-RELATED"/>
    <property type="match status" value="1"/>
</dbReference>